<dbReference type="OrthoDB" id="3063271at2759"/>
<evidence type="ECO:0000313" key="3">
    <source>
        <dbReference type="EMBL" id="KAF7306955.1"/>
    </source>
</evidence>
<feature type="domain" description="DUF8191" evidence="2">
    <location>
        <begin position="130"/>
        <end position="209"/>
    </location>
</feature>
<protein>
    <recommendedName>
        <fullName evidence="2">DUF8191 domain-containing protein</fullName>
    </recommendedName>
</protein>
<sequence length="343" mass="38909">MSTEQLKQILRDLQEIAPNKVQRVLAARGISGLDALLEGDEITFALFDEKDEIFRCPDCGWELEEGGCCGREYEPGPWQEYPYEGIHEHPDRLLSSRESTPLPNPDFETGHLGPTVPAMYQERREEYDELRKRGATRLMCETFNLEFSEETGIVAWADGDLYTEFAGPSMQKGDFWKIMLGRCVELDDDDLDGSQFIETLVEETLVQPAAIETCSLYWETVEESPGIWVTRPNESLTEAQQQEAVVVAEYSTSDDDEELEISEVDLPLPIEEEQLEEAPIKMEEDVTLGSVDSNDPEVESDCYSSMSDTEEEDDDDSDFDAISSEEDDEDLEREGSYIAQELQ</sequence>
<dbReference type="Pfam" id="PF26609">
    <property type="entry name" value="DUF8191"/>
    <property type="match status" value="1"/>
</dbReference>
<accession>A0A8H6SZY9</accession>
<evidence type="ECO:0000256" key="1">
    <source>
        <dbReference type="SAM" id="MobiDB-lite"/>
    </source>
</evidence>
<dbReference type="GeneID" id="59344198"/>
<reference evidence="3" key="1">
    <citation type="submission" date="2020-05" db="EMBL/GenBank/DDBJ databases">
        <title>Mycena genomes resolve the evolution of fungal bioluminescence.</title>
        <authorList>
            <person name="Tsai I.J."/>
        </authorList>
    </citation>
    <scope>NUCLEOTIDE SEQUENCE</scope>
    <source>
        <strain evidence="3">171206Taipei</strain>
    </source>
</reference>
<dbReference type="InterPro" id="IPR058504">
    <property type="entry name" value="DUF8191"/>
</dbReference>
<gene>
    <name evidence="3" type="ORF">MIND_00488300</name>
</gene>
<feature type="region of interest" description="Disordered" evidence="1">
    <location>
        <begin position="276"/>
        <end position="343"/>
    </location>
</feature>
<dbReference type="RefSeq" id="XP_037221974.1">
    <property type="nucleotide sequence ID" value="XM_037361682.1"/>
</dbReference>
<keyword evidence="4" id="KW-1185">Reference proteome</keyword>
<dbReference type="EMBL" id="JACAZF010000004">
    <property type="protein sequence ID" value="KAF7306955.1"/>
    <property type="molecule type" value="Genomic_DNA"/>
</dbReference>
<evidence type="ECO:0000259" key="2">
    <source>
        <dbReference type="Pfam" id="PF26609"/>
    </source>
</evidence>
<organism evidence="3 4">
    <name type="scientific">Mycena indigotica</name>
    <dbReference type="NCBI Taxonomy" id="2126181"/>
    <lineage>
        <taxon>Eukaryota</taxon>
        <taxon>Fungi</taxon>
        <taxon>Dikarya</taxon>
        <taxon>Basidiomycota</taxon>
        <taxon>Agaricomycotina</taxon>
        <taxon>Agaricomycetes</taxon>
        <taxon>Agaricomycetidae</taxon>
        <taxon>Agaricales</taxon>
        <taxon>Marasmiineae</taxon>
        <taxon>Mycenaceae</taxon>
        <taxon>Mycena</taxon>
    </lineage>
</organism>
<feature type="compositionally biased region" description="Acidic residues" evidence="1">
    <location>
        <begin position="308"/>
        <end position="332"/>
    </location>
</feature>
<proteinExistence type="predicted"/>
<comment type="caution">
    <text evidence="3">The sequence shown here is derived from an EMBL/GenBank/DDBJ whole genome shotgun (WGS) entry which is preliminary data.</text>
</comment>
<dbReference type="Proteomes" id="UP000636479">
    <property type="component" value="Unassembled WGS sequence"/>
</dbReference>
<name>A0A8H6SZY9_9AGAR</name>
<dbReference type="AlphaFoldDB" id="A0A8H6SZY9"/>
<evidence type="ECO:0000313" key="4">
    <source>
        <dbReference type="Proteomes" id="UP000636479"/>
    </source>
</evidence>
<feature type="region of interest" description="Disordered" evidence="1">
    <location>
        <begin position="251"/>
        <end position="270"/>
    </location>
</feature>
<feature type="compositionally biased region" description="Acidic residues" evidence="1">
    <location>
        <begin position="252"/>
        <end position="263"/>
    </location>
</feature>